<reference evidence="5 6" key="1">
    <citation type="submission" date="2016-11" db="EMBL/GenBank/DDBJ databases">
        <authorList>
            <person name="Jaros S."/>
            <person name="Januszkiewicz K."/>
            <person name="Wedrychowicz H."/>
        </authorList>
    </citation>
    <scope>NUCLEOTIDE SEQUENCE [LARGE SCALE GENOMIC DNA]</scope>
    <source>
        <strain evidence="5 6">DSM 3089</strain>
    </source>
</reference>
<dbReference type="SUPFAM" id="SSF53659">
    <property type="entry name" value="Isocitrate/Isopropylmalate dehydrogenase-like"/>
    <property type="match status" value="1"/>
</dbReference>
<evidence type="ECO:0000256" key="2">
    <source>
        <dbReference type="ARBA" id="ARBA00022679"/>
    </source>
</evidence>
<name>A0A1M5VR97_9CLOT</name>
<dbReference type="GO" id="GO:0016746">
    <property type="term" value="F:acyltransferase activity"/>
    <property type="evidence" value="ECO:0007669"/>
    <property type="project" value="UniProtKB-KW"/>
</dbReference>
<keyword evidence="3" id="KW-0012">Acyltransferase</keyword>
<sequence length="297" mass="32149">MRSFEDIMVKAQQGDKKTLVVAAAHDEVVIKAIVESVKLNVINAILVGNEEKILEICKKENLELNNIEIINEKDNVECAKMAVKLVSSGKADFIMKGMLNTSDILRQVLNKEYGLRKEKVLSHTMLYSVSTYHKLLFLTDGGMILNPTLEEKISIINNAVFLANKLGIEKPKVAVLAAVENVNVAMENTLDAASLTVMCKRNQIKNCIIDGPLALDNAISIEAAKHKGITSEVAGDADILLVPNIEVGNALGKALSYFAKAENAGVIMGAKCPIVLVSRADSEKSKIYSIALGSLLC</sequence>
<dbReference type="Gene3D" id="3.40.718.10">
    <property type="entry name" value="Isopropylmalate Dehydrogenase"/>
    <property type="match status" value="1"/>
</dbReference>
<dbReference type="InterPro" id="IPR002505">
    <property type="entry name" value="PTA_PTB"/>
</dbReference>
<evidence type="ECO:0000313" key="5">
    <source>
        <dbReference type="EMBL" id="SHH77747.1"/>
    </source>
</evidence>
<accession>A0A1M5VR97</accession>
<dbReference type="InterPro" id="IPR050500">
    <property type="entry name" value="Phos_Acetyltrans/Butyryltrans"/>
</dbReference>
<feature type="domain" description="Phosphate acetyl/butaryl transferase" evidence="4">
    <location>
        <begin position="80"/>
        <end position="292"/>
    </location>
</feature>
<organism evidence="5 6">
    <name type="scientific">Clostridium collagenovorans DSM 3089</name>
    <dbReference type="NCBI Taxonomy" id="1121306"/>
    <lineage>
        <taxon>Bacteria</taxon>
        <taxon>Bacillati</taxon>
        <taxon>Bacillota</taxon>
        <taxon>Clostridia</taxon>
        <taxon>Eubacteriales</taxon>
        <taxon>Clostridiaceae</taxon>
        <taxon>Clostridium</taxon>
    </lineage>
</organism>
<evidence type="ECO:0000313" key="6">
    <source>
        <dbReference type="Proteomes" id="UP000184526"/>
    </source>
</evidence>
<dbReference type="PANTHER" id="PTHR43356">
    <property type="entry name" value="PHOSPHATE ACETYLTRANSFERASE"/>
    <property type="match status" value="1"/>
</dbReference>
<dbReference type="OrthoDB" id="9774179at2"/>
<dbReference type="PIRSF" id="PIRSF000428">
    <property type="entry name" value="P_Ac_trans"/>
    <property type="match status" value="1"/>
</dbReference>
<feature type="domain" description="Phosphate acetyl/butaryl transferase" evidence="4">
    <location>
        <begin position="4"/>
        <end position="77"/>
    </location>
</feature>
<evidence type="ECO:0000259" key="4">
    <source>
        <dbReference type="Pfam" id="PF01515"/>
    </source>
</evidence>
<comment type="similarity">
    <text evidence="1">Belongs to the phosphate acetyltransferase and butyryltransferase family.</text>
</comment>
<protein>
    <submittedName>
        <fullName evidence="5">Phosphate butyryltransferase</fullName>
    </submittedName>
</protein>
<dbReference type="Pfam" id="PF01515">
    <property type="entry name" value="PTA_PTB"/>
    <property type="match status" value="2"/>
</dbReference>
<dbReference type="RefSeq" id="WP_072831235.1">
    <property type="nucleotide sequence ID" value="NZ_FQXP01000005.1"/>
</dbReference>
<dbReference type="InterPro" id="IPR012147">
    <property type="entry name" value="P_Ac_Bu_trans"/>
</dbReference>
<dbReference type="STRING" id="1121306.SAMN02745196_01307"/>
<dbReference type="EMBL" id="FQXP01000005">
    <property type="protein sequence ID" value="SHH77747.1"/>
    <property type="molecule type" value="Genomic_DNA"/>
</dbReference>
<keyword evidence="6" id="KW-1185">Reference proteome</keyword>
<proteinExistence type="inferred from homology"/>
<dbReference type="NCBIfam" id="NF006045">
    <property type="entry name" value="PRK08190.1"/>
    <property type="match status" value="1"/>
</dbReference>
<evidence type="ECO:0000256" key="1">
    <source>
        <dbReference type="ARBA" id="ARBA00005656"/>
    </source>
</evidence>
<dbReference type="PANTHER" id="PTHR43356:SF2">
    <property type="entry name" value="PHOSPHATE ACETYLTRANSFERASE"/>
    <property type="match status" value="1"/>
</dbReference>
<gene>
    <name evidence="5" type="ORF">SAMN02745196_01307</name>
</gene>
<dbReference type="AlphaFoldDB" id="A0A1M5VR97"/>
<dbReference type="Proteomes" id="UP000184526">
    <property type="component" value="Unassembled WGS sequence"/>
</dbReference>
<keyword evidence="2 5" id="KW-0808">Transferase</keyword>
<evidence type="ECO:0000256" key="3">
    <source>
        <dbReference type="ARBA" id="ARBA00023315"/>
    </source>
</evidence>